<name>A0A975ERR9_9RHOB</name>
<dbReference type="CDD" id="cd05266">
    <property type="entry name" value="SDR_a4"/>
    <property type="match status" value="1"/>
</dbReference>
<proteinExistence type="predicted"/>
<dbReference type="SUPFAM" id="SSF51735">
    <property type="entry name" value="NAD(P)-binding Rossmann-fold domains"/>
    <property type="match status" value="1"/>
</dbReference>
<dbReference type="PANTHER" id="PTHR43574">
    <property type="entry name" value="EPIMERASE-RELATED"/>
    <property type="match status" value="1"/>
</dbReference>
<dbReference type="RefSeq" id="WP_209357676.1">
    <property type="nucleotide sequence ID" value="NZ_CP060010.1"/>
</dbReference>
<dbReference type="Gene3D" id="3.40.50.720">
    <property type="entry name" value="NAD(P)-binding Rossmann-like Domain"/>
    <property type="match status" value="1"/>
</dbReference>
<keyword evidence="1" id="KW-0520">NAD</keyword>
<gene>
    <name evidence="2" type="ORF">HZ995_05575</name>
</gene>
<reference evidence="2" key="1">
    <citation type="submission" date="2020-07" db="EMBL/GenBank/DDBJ databases">
        <title>Genome sequences of bacteria associated with the marine, planktonic diatom Thalassiosira profunda strain ECT2AJA-044.</title>
        <authorList>
            <person name="Gargas C.B."/>
            <person name="Roberts W.R."/>
            <person name="Alverson A.J."/>
        </authorList>
    </citation>
    <scope>NUCLEOTIDE SEQUENCE</scope>
    <source>
        <strain evidence="2">ECT2AJA-044</strain>
    </source>
</reference>
<dbReference type="EMBL" id="CP060010">
    <property type="protein sequence ID" value="QTN36980.1"/>
    <property type="molecule type" value="Genomic_DNA"/>
</dbReference>
<evidence type="ECO:0000313" key="2">
    <source>
        <dbReference type="EMBL" id="QTN36980.1"/>
    </source>
</evidence>
<accession>A0A975ERR9</accession>
<dbReference type="InterPro" id="IPR036291">
    <property type="entry name" value="NAD(P)-bd_dom_sf"/>
</dbReference>
<dbReference type="Proteomes" id="UP000665026">
    <property type="component" value="Chromosome"/>
</dbReference>
<organism evidence="2 3">
    <name type="scientific">Cognatishimia activa</name>
    <dbReference type="NCBI Taxonomy" id="1715691"/>
    <lineage>
        <taxon>Bacteria</taxon>
        <taxon>Pseudomonadati</taxon>
        <taxon>Pseudomonadota</taxon>
        <taxon>Alphaproteobacteria</taxon>
        <taxon>Rhodobacterales</taxon>
        <taxon>Paracoccaceae</taxon>
        <taxon>Cognatishimia</taxon>
    </lineage>
</organism>
<dbReference type="KEGG" id="cact:HZ995_05575"/>
<protein>
    <submittedName>
        <fullName evidence="2">SDR family oxidoreductase</fullName>
    </submittedName>
</protein>
<dbReference type="AlphaFoldDB" id="A0A975ERR9"/>
<evidence type="ECO:0000256" key="1">
    <source>
        <dbReference type="ARBA" id="ARBA00023027"/>
    </source>
</evidence>
<evidence type="ECO:0000313" key="3">
    <source>
        <dbReference type="Proteomes" id="UP000665026"/>
    </source>
</evidence>
<sequence length="284" mass="31283">MSKTLLSLGHGFSAQALADRLVPQGWRVIGTTRKPAKFAQLEAQGVEPMLWPSDIRQPLADATHLLTSAGPDAEGDPILREAYEAIAKAAPNLEWVGYLSTTGVYGDHDGGWVDETSPTEPATVRGQRRVKSEQEWLNIPDLPVHVFRLAGIYGPGRGPFAKLRKGVAQRVIKKNQIFSRTHVEDIAQVLEASINAPNPGRIYNVCDDDPQPPEVVLEYAAHLLGMEPPPAVPFEEAEMSPMARSFYSDSKRVRNDRIKGELGVALKYPDFKSALHAMLEEETK</sequence>